<evidence type="ECO:0000259" key="4">
    <source>
        <dbReference type="Pfam" id="PF00326"/>
    </source>
</evidence>
<keyword evidence="3" id="KW-0732">Signal</keyword>
<keyword evidence="2" id="KW-0720">Serine protease</keyword>
<dbReference type="PANTHER" id="PTHR42776">
    <property type="entry name" value="SERINE PEPTIDASE S9 FAMILY MEMBER"/>
    <property type="match status" value="1"/>
</dbReference>
<evidence type="ECO:0000313" key="5">
    <source>
        <dbReference type="EMBL" id="NJR79690.1"/>
    </source>
</evidence>
<dbReference type="InterPro" id="IPR029058">
    <property type="entry name" value="AB_hydrolase_fold"/>
</dbReference>
<proteinExistence type="predicted"/>
<dbReference type="InterPro" id="IPR001375">
    <property type="entry name" value="Peptidase_S9_cat"/>
</dbReference>
<keyword evidence="2" id="KW-0645">Protease</keyword>
<dbReference type="Pfam" id="PF07676">
    <property type="entry name" value="PD40"/>
    <property type="match status" value="1"/>
</dbReference>
<evidence type="ECO:0000256" key="2">
    <source>
        <dbReference type="ARBA" id="ARBA00022825"/>
    </source>
</evidence>
<sequence length="649" mass="69641">MTPLAHALALALAAPALARAPAPAAAPAVPVPAAITADGVPALPVALADRVRPYLESRSAAPVDWNPVDRSLLVTTRFANVAQLHTVAQPLAMRRQITFEADRVSSGSYSKSGDVLVVQKDTGGGEFFQLYSLKDGRLSLLTDGKSRNTFGAWSKDGRLVGYSSTRRNGADTDLYVMDPRDPKTDRLVAQVQGGGWSILDFAPDGAHAVVGNYQSIQKSTLYDLDLSTGKLTAITDPKATVAWGDARYAPDGTLFVTSDKGSDFQRLGTLDPKTGKFAPIAAETKWDVDEFDVADDGSFVVYNVNEAGLSRIRLLDPKTGAVREVSGLPAGVAGGLTVAPWGTIAVSVSGATTPGDSFAIDPATLAVTRWTQSETGGLDPATNRAPELVEVRSFDGTPVSGFLYRPDPARFPGKRPLLIDIHGGPEGQERPYYSGAGNYYPNELGIAVFYPNVRGSSGYGKRFVAMDNGPFKREDPLKDIGAFLDRLDRDPGIDAARVGVQGGSYGGYMCYAAAIRYGARLKGANCIVAISNFVTFLENTQSYRRDLRRVEYGDERDPRQRAKLLAISPMTRSKELTIPLMVVTGANDPRVPQSEADQMVAAVRANGGQAWHIVAADEGHGFAKKANRDYAFLAELAFWQRHLLGEEVK</sequence>
<name>A0ABX1CTU0_9SPHN</name>
<evidence type="ECO:0000313" key="6">
    <source>
        <dbReference type="Proteomes" id="UP000732399"/>
    </source>
</evidence>
<dbReference type="SUPFAM" id="SSF53474">
    <property type="entry name" value="alpha/beta-Hydrolases"/>
    <property type="match status" value="1"/>
</dbReference>
<dbReference type="Gene3D" id="3.40.50.1820">
    <property type="entry name" value="alpha/beta hydrolase"/>
    <property type="match status" value="1"/>
</dbReference>
<dbReference type="EMBL" id="JAAVJH010000009">
    <property type="protein sequence ID" value="NJR79690.1"/>
    <property type="molecule type" value="Genomic_DNA"/>
</dbReference>
<dbReference type="InterPro" id="IPR011659">
    <property type="entry name" value="WD40"/>
</dbReference>
<keyword evidence="1" id="KW-0378">Hydrolase</keyword>
<dbReference type="PANTHER" id="PTHR42776:SF27">
    <property type="entry name" value="DIPEPTIDYL PEPTIDASE FAMILY MEMBER 6"/>
    <property type="match status" value="1"/>
</dbReference>
<gene>
    <name evidence="5" type="ORF">HBH26_13970</name>
</gene>
<reference evidence="5 6" key="1">
    <citation type="submission" date="2020-03" db="EMBL/GenBank/DDBJ databases">
        <authorList>
            <person name="Wang L."/>
            <person name="He N."/>
            <person name="Li Y."/>
            <person name="Fang Y."/>
            <person name="Zhang F."/>
        </authorList>
    </citation>
    <scope>NUCLEOTIDE SEQUENCE [LARGE SCALE GENOMIC DNA]</scope>
    <source>
        <strain evidence="5 6">36D10-4-7</strain>
    </source>
</reference>
<keyword evidence="6" id="KW-1185">Reference proteome</keyword>
<protein>
    <submittedName>
        <fullName evidence="5">S9 family peptidase</fullName>
    </submittedName>
</protein>
<dbReference type="Gene3D" id="2.120.10.30">
    <property type="entry name" value="TolB, C-terminal domain"/>
    <property type="match status" value="1"/>
</dbReference>
<feature type="domain" description="Peptidase S9 prolyl oligopeptidase catalytic" evidence="4">
    <location>
        <begin position="442"/>
        <end position="643"/>
    </location>
</feature>
<dbReference type="InterPro" id="IPR011042">
    <property type="entry name" value="6-blade_b-propeller_TolB-like"/>
</dbReference>
<dbReference type="Pfam" id="PF00326">
    <property type="entry name" value="Peptidase_S9"/>
    <property type="match status" value="1"/>
</dbReference>
<dbReference type="Proteomes" id="UP000732399">
    <property type="component" value="Unassembled WGS sequence"/>
</dbReference>
<feature type="signal peptide" evidence="3">
    <location>
        <begin position="1"/>
        <end position="18"/>
    </location>
</feature>
<comment type="caution">
    <text evidence="5">The sequence shown here is derived from an EMBL/GenBank/DDBJ whole genome shotgun (WGS) entry which is preliminary data.</text>
</comment>
<feature type="chain" id="PRO_5047111397" evidence="3">
    <location>
        <begin position="19"/>
        <end position="649"/>
    </location>
</feature>
<dbReference type="SUPFAM" id="SSF82171">
    <property type="entry name" value="DPP6 N-terminal domain-like"/>
    <property type="match status" value="1"/>
</dbReference>
<organism evidence="5 6">
    <name type="scientific">Sphingomonas corticis</name>
    <dbReference type="NCBI Taxonomy" id="2722791"/>
    <lineage>
        <taxon>Bacteria</taxon>
        <taxon>Pseudomonadati</taxon>
        <taxon>Pseudomonadota</taxon>
        <taxon>Alphaproteobacteria</taxon>
        <taxon>Sphingomonadales</taxon>
        <taxon>Sphingomonadaceae</taxon>
        <taxon>Sphingomonas</taxon>
    </lineage>
</organism>
<evidence type="ECO:0000256" key="3">
    <source>
        <dbReference type="SAM" id="SignalP"/>
    </source>
</evidence>
<accession>A0ABX1CTU0</accession>
<evidence type="ECO:0000256" key="1">
    <source>
        <dbReference type="ARBA" id="ARBA00022801"/>
    </source>
</evidence>